<keyword evidence="6" id="KW-1185">Reference proteome</keyword>
<evidence type="ECO:0000256" key="3">
    <source>
        <dbReference type="ARBA" id="ARBA00022679"/>
    </source>
</evidence>
<dbReference type="OrthoDB" id="10027013at2759"/>
<sequence>MSVFRRPTFSSVKYVDARPHYPTSLVDRILKYHGSNNPRQSLIDIGCGPGNAALAFAGKFNKIVGVDPSEKMIEQASELSSKYPSMSFQVSLAEDLRAFPDAAFDMAVAGQSAHWFNNTAALSEIACGWRSA</sequence>
<dbReference type="InterPro" id="IPR051052">
    <property type="entry name" value="Diverse_substrate_MTase"/>
</dbReference>
<dbReference type="Proteomes" id="UP000222788">
    <property type="component" value="Unassembled WGS sequence"/>
</dbReference>
<dbReference type="GO" id="GO:0008757">
    <property type="term" value="F:S-adenosylmethionine-dependent methyltransferase activity"/>
    <property type="evidence" value="ECO:0007669"/>
    <property type="project" value="InterPro"/>
</dbReference>
<accession>A0A2C5XFQ6</accession>
<dbReference type="EMBL" id="APWK03000014">
    <property type="protein sequence ID" value="PHH55142.1"/>
    <property type="molecule type" value="Genomic_DNA"/>
</dbReference>
<reference evidence="5 6" key="2">
    <citation type="journal article" date="2013" name="IMA Fungus">
        <title>IMA Genome-F 1: Ceratocystis fimbriata: Draft nuclear genome sequence for the plant pathogen, Ceratocystis fimbriata.</title>
        <authorList>
            <person name="Wilken P.M."/>
            <person name="Steenkamp E.T."/>
            <person name="Wingfield M.J."/>
            <person name="de Beer Z.W."/>
            <person name="Wingfield B.D."/>
        </authorList>
    </citation>
    <scope>NUCLEOTIDE SEQUENCE [LARGE SCALE GENOMIC DNA]</scope>
    <source>
        <strain evidence="5 6">CBS 114723</strain>
    </source>
</reference>
<proteinExistence type="inferred from homology"/>
<protein>
    <submittedName>
        <fullName evidence="5">Putative S-adenosylmethionine-dependent methyltransferase CRG1</fullName>
    </submittedName>
</protein>
<dbReference type="CDD" id="cd02440">
    <property type="entry name" value="AdoMet_MTases"/>
    <property type="match status" value="1"/>
</dbReference>
<reference evidence="5 6" key="1">
    <citation type="journal article" date="2013" name="Fungal Biol.">
        <title>Analysis of microsatellite markers in the genome of the plant pathogen Ceratocystis fimbriata.</title>
        <authorList>
            <person name="Simpson M.C."/>
            <person name="Wilken P.M."/>
            <person name="Coetzee M.P."/>
            <person name="Wingfield M.J."/>
            <person name="Wingfield B.D."/>
        </authorList>
    </citation>
    <scope>NUCLEOTIDE SEQUENCE [LARGE SCALE GENOMIC DNA]</scope>
    <source>
        <strain evidence="5 6">CBS 114723</strain>
    </source>
</reference>
<comment type="caution">
    <text evidence="5">The sequence shown here is derived from an EMBL/GenBank/DDBJ whole genome shotgun (WGS) entry which is preliminary data.</text>
</comment>
<keyword evidence="2 5" id="KW-0489">Methyltransferase</keyword>
<dbReference type="Pfam" id="PF08241">
    <property type="entry name" value="Methyltransf_11"/>
    <property type="match status" value="1"/>
</dbReference>
<evidence type="ECO:0000256" key="1">
    <source>
        <dbReference type="ARBA" id="ARBA00008361"/>
    </source>
</evidence>
<evidence type="ECO:0000256" key="2">
    <source>
        <dbReference type="ARBA" id="ARBA00022603"/>
    </source>
</evidence>
<gene>
    <name evidence="5" type="primary">CRG1</name>
    <name evidence="5" type="ORF">CFIMG_000030RA</name>
</gene>
<organism evidence="5 6">
    <name type="scientific">Ceratocystis fimbriata CBS 114723</name>
    <dbReference type="NCBI Taxonomy" id="1035309"/>
    <lineage>
        <taxon>Eukaryota</taxon>
        <taxon>Fungi</taxon>
        <taxon>Dikarya</taxon>
        <taxon>Ascomycota</taxon>
        <taxon>Pezizomycotina</taxon>
        <taxon>Sordariomycetes</taxon>
        <taxon>Hypocreomycetidae</taxon>
        <taxon>Microascales</taxon>
        <taxon>Ceratocystidaceae</taxon>
        <taxon>Ceratocystis</taxon>
    </lineage>
</organism>
<evidence type="ECO:0000259" key="4">
    <source>
        <dbReference type="Pfam" id="PF08241"/>
    </source>
</evidence>
<dbReference type="InterPro" id="IPR013216">
    <property type="entry name" value="Methyltransf_11"/>
</dbReference>
<evidence type="ECO:0000313" key="5">
    <source>
        <dbReference type="EMBL" id="PHH55142.1"/>
    </source>
</evidence>
<dbReference type="PANTHER" id="PTHR44942">
    <property type="entry name" value="METHYLTRANSF_11 DOMAIN-CONTAINING PROTEIN"/>
    <property type="match status" value="1"/>
</dbReference>
<dbReference type="PANTHER" id="PTHR44942:SF4">
    <property type="entry name" value="METHYLTRANSFERASE TYPE 11 DOMAIN-CONTAINING PROTEIN"/>
    <property type="match status" value="1"/>
</dbReference>
<evidence type="ECO:0000313" key="6">
    <source>
        <dbReference type="Proteomes" id="UP000222788"/>
    </source>
</evidence>
<keyword evidence="3 5" id="KW-0808">Transferase</keyword>
<name>A0A2C5XFQ6_9PEZI</name>
<dbReference type="GO" id="GO:0032259">
    <property type="term" value="P:methylation"/>
    <property type="evidence" value="ECO:0007669"/>
    <property type="project" value="UniProtKB-KW"/>
</dbReference>
<dbReference type="AlphaFoldDB" id="A0A2C5XFQ6"/>
<dbReference type="STRING" id="1035309.A0A2C5XFQ6"/>
<feature type="domain" description="Methyltransferase type 11" evidence="4">
    <location>
        <begin position="43"/>
        <end position="125"/>
    </location>
</feature>
<dbReference type="InterPro" id="IPR029063">
    <property type="entry name" value="SAM-dependent_MTases_sf"/>
</dbReference>
<comment type="similarity">
    <text evidence="1">Belongs to the methyltransferase superfamily.</text>
</comment>
<dbReference type="SUPFAM" id="SSF53335">
    <property type="entry name" value="S-adenosyl-L-methionine-dependent methyltransferases"/>
    <property type="match status" value="1"/>
</dbReference>
<dbReference type="Gene3D" id="3.40.50.150">
    <property type="entry name" value="Vaccinia Virus protein VP39"/>
    <property type="match status" value="1"/>
</dbReference>